<dbReference type="CDD" id="cd20293">
    <property type="entry name" value="cupin_HutD_N"/>
    <property type="match status" value="1"/>
</dbReference>
<reference evidence="1 2" key="1">
    <citation type="submission" date="2022-04" db="EMBL/GenBank/DDBJ databases">
        <title>Proposal of a three novel species of Scandinavium, Scandinavium hiltneri, Scandinavium manionii, Scandinavium tedordense.</title>
        <authorList>
            <person name="Maddock D.W."/>
            <person name="Brady C.L."/>
            <person name="Denman S."/>
            <person name="Arnold D."/>
        </authorList>
    </citation>
    <scope>NUCLEOTIDE SEQUENCE [LARGE SCALE GENOMIC DNA]</scope>
    <source>
        <strain evidence="1 2">H11S7</strain>
    </source>
</reference>
<dbReference type="PANTHER" id="PTHR37943">
    <property type="entry name" value="PROTEIN VES"/>
    <property type="match status" value="1"/>
</dbReference>
<protein>
    <submittedName>
        <fullName evidence="1">HutD family protein</fullName>
    </submittedName>
</protein>
<evidence type="ECO:0000313" key="2">
    <source>
        <dbReference type="Proteomes" id="UP001205357"/>
    </source>
</evidence>
<dbReference type="InterPro" id="IPR010282">
    <property type="entry name" value="Uncharacterised_HutD/Ves"/>
</dbReference>
<dbReference type="InterPro" id="IPR011051">
    <property type="entry name" value="RmlC_Cupin_sf"/>
</dbReference>
<dbReference type="Pfam" id="PF05962">
    <property type="entry name" value="HutD"/>
    <property type="match status" value="1"/>
</dbReference>
<gene>
    <name evidence="1" type="ORF">MUU47_12850</name>
</gene>
<accession>A0ABT2E2J7</accession>
<keyword evidence="2" id="KW-1185">Reference proteome</keyword>
<dbReference type="SUPFAM" id="SSF51182">
    <property type="entry name" value="RmlC-like cupins"/>
    <property type="match status" value="1"/>
</dbReference>
<dbReference type="Gene3D" id="2.60.120.10">
    <property type="entry name" value="Jelly Rolls"/>
    <property type="match status" value="1"/>
</dbReference>
<organism evidence="1 2">
    <name type="scientific">Scandinavium hiltneri</name>
    <dbReference type="NCBI Taxonomy" id="2926519"/>
    <lineage>
        <taxon>Bacteria</taxon>
        <taxon>Pseudomonadati</taxon>
        <taxon>Pseudomonadota</taxon>
        <taxon>Gammaproteobacteria</taxon>
        <taxon>Enterobacterales</taxon>
        <taxon>Enterobacteriaceae</taxon>
        <taxon>Scandinavium</taxon>
    </lineage>
</organism>
<dbReference type="RefSeq" id="WP_258988571.1">
    <property type="nucleotide sequence ID" value="NZ_JALIGE010000073.1"/>
</dbReference>
<sequence>MITPFQFTSLPVTRWKNGGGETREIVSRPSPDAPFLWRASIATLNADGPFSLFAGVDRVITLLEGAPLWLRGVEVNHRLERWQPWAFPGEWPLATDGIHCVGRDFNIMTQRERASAQVNVITQAYTPGSSGVALVLQGAWQLDNQRYEAQSGISWSQTQPGEMFPLTPDATLLLAEIMLF</sequence>
<dbReference type="Proteomes" id="UP001205357">
    <property type="component" value="Unassembled WGS sequence"/>
</dbReference>
<name>A0ABT2E2J7_9ENTR</name>
<dbReference type="InterPro" id="IPR014710">
    <property type="entry name" value="RmlC-like_jellyroll"/>
</dbReference>
<comment type="caution">
    <text evidence="1">The sequence shown here is derived from an EMBL/GenBank/DDBJ whole genome shotgun (WGS) entry which is preliminary data.</text>
</comment>
<dbReference type="PANTHER" id="PTHR37943:SF1">
    <property type="entry name" value="PROTEIN VES"/>
    <property type="match status" value="1"/>
</dbReference>
<evidence type="ECO:0000313" key="1">
    <source>
        <dbReference type="EMBL" id="MCS2161987.1"/>
    </source>
</evidence>
<dbReference type="EMBL" id="JALIGE010000073">
    <property type="protein sequence ID" value="MCS2161987.1"/>
    <property type="molecule type" value="Genomic_DNA"/>
</dbReference>
<proteinExistence type="predicted"/>